<feature type="compositionally biased region" description="Polar residues" evidence="4">
    <location>
        <begin position="680"/>
        <end position="695"/>
    </location>
</feature>
<dbReference type="InterPro" id="IPR036388">
    <property type="entry name" value="WH-like_DNA-bd_sf"/>
</dbReference>
<dbReference type="PROSITE" id="PS50961">
    <property type="entry name" value="HTH_LA"/>
    <property type="match status" value="1"/>
</dbReference>
<evidence type="ECO:0000256" key="2">
    <source>
        <dbReference type="ARBA" id="ARBA00022884"/>
    </source>
</evidence>
<evidence type="ECO:0000259" key="5">
    <source>
        <dbReference type="PROSITE" id="PS50961"/>
    </source>
</evidence>
<feature type="compositionally biased region" description="Basic and acidic residues" evidence="4">
    <location>
        <begin position="663"/>
        <end position="678"/>
    </location>
</feature>
<dbReference type="PANTHER" id="PTHR22792:SF43">
    <property type="entry name" value="LA-RELATED PROTEIN 4B"/>
    <property type="match status" value="1"/>
</dbReference>
<dbReference type="GO" id="GO:0010494">
    <property type="term" value="C:cytoplasmic stress granule"/>
    <property type="evidence" value="ECO:0007669"/>
    <property type="project" value="TreeGrafter"/>
</dbReference>
<evidence type="ECO:0000256" key="3">
    <source>
        <dbReference type="PROSITE-ProRule" id="PRU00332"/>
    </source>
</evidence>
<dbReference type="Gene3D" id="1.10.10.10">
    <property type="entry name" value="Winged helix-like DNA-binding domain superfamily/Winged helix DNA-binding domain"/>
    <property type="match status" value="1"/>
</dbReference>
<accession>A0A672R9Y3</accession>
<evidence type="ECO:0000313" key="7">
    <source>
        <dbReference type="Proteomes" id="UP000472262"/>
    </source>
</evidence>
<dbReference type="SMART" id="SM00715">
    <property type="entry name" value="LA"/>
    <property type="match status" value="1"/>
</dbReference>
<feature type="region of interest" description="Disordered" evidence="4">
    <location>
        <begin position="451"/>
        <end position="571"/>
    </location>
</feature>
<keyword evidence="2 3" id="KW-0694">RNA-binding</keyword>
<dbReference type="CDD" id="cd08036">
    <property type="entry name" value="LARP_5"/>
    <property type="match status" value="1"/>
</dbReference>
<feature type="region of interest" description="Disordered" evidence="4">
    <location>
        <begin position="593"/>
        <end position="749"/>
    </location>
</feature>
<dbReference type="SUPFAM" id="SSF46785">
    <property type="entry name" value="Winged helix' DNA-binding domain"/>
    <property type="match status" value="1"/>
</dbReference>
<feature type="compositionally biased region" description="Basic and acidic residues" evidence="4">
    <location>
        <begin position="562"/>
        <end position="571"/>
    </location>
</feature>
<protein>
    <submittedName>
        <fullName evidence="6">La-related protein 4B-like</fullName>
    </submittedName>
</protein>
<evidence type="ECO:0000256" key="4">
    <source>
        <dbReference type="SAM" id="MobiDB-lite"/>
    </source>
</evidence>
<evidence type="ECO:0000256" key="1">
    <source>
        <dbReference type="ARBA" id="ARBA00022553"/>
    </source>
</evidence>
<dbReference type="GO" id="GO:0005829">
    <property type="term" value="C:cytosol"/>
    <property type="evidence" value="ECO:0007669"/>
    <property type="project" value="TreeGrafter"/>
</dbReference>
<sequence>MTSDQEGNTIVEPQVQQSQEAKEKEITLLESSKISDLNPNAKAWASYMPKPEASAPTFPDSQQSWVEAANDPSNCISRGYNNSEGKGNWNEEQQVSTSVELPFAAQPESVYMGSSASEKGIVSNQDTSMKGVDDSDSSRQLEDLREQLKASLEFCLSRENLANDMYLISQMDSDQYVPIVTLANLDQIKKLTTDVDLIADILKKLPLVQVDKCGEKVRPNQNRCIVILREVPEATPLEVCIMHLSYSITSLILLFLCCDIWLSFLQEVEALFKCDNLPKFINCEFAYNDNWFITFESEADAQLAYQYLREEVKTFQGKPIKARIKAKAIAVNTFVPKNGYRPADVSSNVQQRYTPYYIPPVYGAQQQFPLYRLVTPQGWSATQSYLDPTLVTPFSSPAFINGFAGSPTFKSATSPLTVRQYVPRIRNHNKTHIRLPTERGTTLLENPAAFSTFPSERVPNGTRPPQAHHLGSRPRLPSSPGYPRRDQVGNGRMEVNGADYSLNAGRGRRGGYGYRKRRDDNKFPRAATQSPPPVQERNPSPSFELGLSSFPPLPGAAGNLKPEVKTENSLDNRLSDVVTGAVKDKPLNKDVVTSRVISGTPKESVQAAPAPAAQTPVDHQHSPSPALINLTTVEKPKETQTPAEKCSETQAAKTAPLSNPITEPRKPSYAEICQRIREAPTQQPSADPRPLSSTAEDIKTSDSAERRCRESAPAPAKSAATACSRETVKPHQSTGERASGGTTASFPQS</sequence>
<dbReference type="OMA" id="RMQNTTT"/>
<dbReference type="Pfam" id="PF26088">
    <property type="entry name" value="RRM_LARP4"/>
    <property type="match status" value="1"/>
</dbReference>
<dbReference type="Pfam" id="PF05383">
    <property type="entry name" value="La"/>
    <property type="match status" value="1"/>
</dbReference>
<dbReference type="InterPro" id="IPR045180">
    <property type="entry name" value="La_dom_prot"/>
</dbReference>
<reference evidence="6" key="1">
    <citation type="submission" date="2025-08" db="UniProtKB">
        <authorList>
            <consortium name="Ensembl"/>
        </authorList>
    </citation>
    <scope>IDENTIFICATION</scope>
</reference>
<keyword evidence="1" id="KW-0597">Phosphoprotein</keyword>
<dbReference type="InterPro" id="IPR058699">
    <property type="entry name" value="RRM_LARP4/4B"/>
</dbReference>
<dbReference type="AlphaFoldDB" id="A0A672R9Y3"/>
<dbReference type="Proteomes" id="UP000472262">
    <property type="component" value="Unassembled WGS sequence"/>
</dbReference>
<feature type="compositionally biased region" description="Basic and acidic residues" evidence="4">
    <location>
        <begin position="696"/>
        <end position="710"/>
    </location>
</feature>
<evidence type="ECO:0000313" key="6">
    <source>
        <dbReference type="Ensembl" id="ENSSGRP00000085554.1"/>
    </source>
</evidence>
<gene>
    <name evidence="6" type="primary">LOC107590251</name>
</gene>
<feature type="compositionally biased region" description="Polar residues" evidence="4">
    <location>
        <begin position="730"/>
        <end position="749"/>
    </location>
</feature>
<dbReference type="InterPro" id="IPR006630">
    <property type="entry name" value="La_HTH"/>
</dbReference>
<dbReference type="GO" id="GO:0045727">
    <property type="term" value="P:positive regulation of translation"/>
    <property type="evidence" value="ECO:0007669"/>
    <property type="project" value="TreeGrafter"/>
</dbReference>
<feature type="compositionally biased region" description="Polar residues" evidence="4">
    <location>
        <begin position="648"/>
        <end position="661"/>
    </location>
</feature>
<organism evidence="6 7">
    <name type="scientific">Sinocyclocheilus grahami</name>
    <name type="common">Dianchi golden-line fish</name>
    <name type="synonym">Barbus grahami</name>
    <dbReference type="NCBI Taxonomy" id="75366"/>
    <lineage>
        <taxon>Eukaryota</taxon>
        <taxon>Metazoa</taxon>
        <taxon>Chordata</taxon>
        <taxon>Craniata</taxon>
        <taxon>Vertebrata</taxon>
        <taxon>Euteleostomi</taxon>
        <taxon>Actinopterygii</taxon>
        <taxon>Neopterygii</taxon>
        <taxon>Teleostei</taxon>
        <taxon>Ostariophysi</taxon>
        <taxon>Cypriniformes</taxon>
        <taxon>Cyprinidae</taxon>
        <taxon>Cyprininae</taxon>
        <taxon>Sinocyclocheilus</taxon>
    </lineage>
</organism>
<dbReference type="PANTHER" id="PTHR22792">
    <property type="entry name" value="LUPUS LA PROTEIN-RELATED"/>
    <property type="match status" value="1"/>
</dbReference>
<dbReference type="InterPro" id="IPR036390">
    <property type="entry name" value="WH_DNA-bd_sf"/>
</dbReference>
<feature type="region of interest" description="Disordered" evidence="4">
    <location>
        <begin position="1"/>
        <end position="23"/>
    </location>
</feature>
<keyword evidence="7" id="KW-1185">Reference proteome</keyword>
<reference evidence="6" key="2">
    <citation type="submission" date="2025-09" db="UniProtKB">
        <authorList>
            <consortium name="Ensembl"/>
        </authorList>
    </citation>
    <scope>IDENTIFICATION</scope>
</reference>
<dbReference type="GO" id="GO:0003730">
    <property type="term" value="F:mRNA 3'-UTR binding"/>
    <property type="evidence" value="ECO:0007669"/>
    <property type="project" value="TreeGrafter"/>
</dbReference>
<dbReference type="InParanoid" id="A0A672R9Y3"/>
<feature type="domain" description="HTH La-type RNA-binding" evidence="5">
    <location>
        <begin position="138"/>
        <end position="227"/>
    </location>
</feature>
<name>A0A672R9Y3_SINGR</name>
<proteinExistence type="predicted"/>
<feature type="compositionally biased region" description="Low complexity" evidence="4">
    <location>
        <begin position="711"/>
        <end position="722"/>
    </location>
</feature>
<dbReference type="Ensembl" id="ENSSGRT00000091087.1">
    <property type="protein sequence ID" value="ENSSGRP00000085554.1"/>
    <property type="gene ID" value="ENSSGRG00000043068.1"/>
</dbReference>